<sequence length="202" mass="22272">MTLAGPLIAIPASPDAVHFSPGECWLLKERVETLSQRGRSLIRQMYGQILRWYKLFAILLGVLATSTVATHVEARAAPVLQNSRISFHTNNEDKDGDTHVTVTITDGNGVVAARISNDFGHFDDNSDEGPYALTIQNRSNKDVLQRGSIAIRIDPNGHDTWRFNFFLDLTFSDGSRLSGGANGLELSQNRRTQTYGIDGITQ</sequence>
<proteinExistence type="predicted"/>
<evidence type="ECO:0000313" key="1">
    <source>
        <dbReference type="EMBL" id="KAJ3475692.1"/>
    </source>
</evidence>
<gene>
    <name evidence="1" type="ORF">NLG97_g9370</name>
</gene>
<comment type="caution">
    <text evidence="1">The sequence shown here is derived from an EMBL/GenBank/DDBJ whole genome shotgun (WGS) entry which is preliminary data.</text>
</comment>
<dbReference type="EMBL" id="JANAKD010001915">
    <property type="protein sequence ID" value="KAJ3475692.1"/>
    <property type="molecule type" value="Genomic_DNA"/>
</dbReference>
<name>A0ACC1QHX0_9HYPO</name>
<dbReference type="Proteomes" id="UP001148737">
    <property type="component" value="Unassembled WGS sequence"/>
</dbReference>
<keyword evidence="2" id="KW-1185">Reference proteome</keyword>
<evidence type="ECO:0000313" key="2">
    <source>
        <dbReference type="Proteomes" id="UP001148737"/>
    </source>
</evidence>
<accession>A0ACC1QHX0</accession>
<reference evidence="1" key="1">
    <citation type="submission" date="2022-07" db="EMBL/GenBank/DDBJ databases">
        <title>Genome Sequence of Lecanicillium saksenae.</title>
        <authorList>
            <person name="Buettner E."/>
        </authorList>
    </citation>
    <scope>NUCLEOTIDE SEQUENCE</scope>
    <source>
        <strain evidence="1">VT-O1</strain>
    </source>
</reference>
<organism evidence="1 2">
    <name type="scientific">Lecanicillium saksenae</name>
    <dbReference type="NCBI Taxonomy" id="468837"/>
    <lineage>
        <taxon>Eukaryota</taxon>
        <taxon>Fungi</taxon>
        <taxon>Dikarya</taxon>
        <taxon>Ascomycota</taxon>
        <taxon>Pezizomycotina</taxon>
        <taxon>Sordariomycetes</taxon>
        <taxon>Hypocreomycetidae</taxon>
        <taxon>Hypocreales</taxon>
        <taxon>Cordycipitaceae</taxon>
        <taxon>Lecanicillium</taxon>
    </lineage>
</organism>
<protein>
    <submittedName>
        <fullName evidence="1">Uncharacterized protein</fullName>
    </submittedName>
</protein>